<dbReference type="EMBL" id="JAMZEB010000001">
    <property type="protein sequence ID" value="MCP2353255.1"/>
    <property type="molecule type" value="Genomic_DNA"/>
</dbReference>
<sequence length="32" mass="3504">MRRQRGKPGPIAAENASLAVLVGYGHRNAQER</sequence>
<evidence type="ECO:0000313" key="2">
    <source>
        <dbReference type="Proteomes" id="UP001139648"/>
    </source>
</evidence>
<reference evidence="1" key="1">
    <citation type="submission" date="2022-06" db="EMBL/GenBank/DDBJ databases">
        <title>Sequencing the genomes of 1000 actinobacteria strains.</title>
        <authorList>
            <person name="Klenk H.-P."/>
        </authorList>
    </citation>
    <scope>NUCLEOTIDE SEQUENCE</scope>
    <source>
        <strain evidence="1">DSM 46694</strain>
    </source>
</reference>
<comment type="caution">
    <text evidence="1">The sequence shown here is derived from an EMBL/GenBank/DDBJ whole genome shotgun (WGS) entry which is preliminary data.</text>
</comment>
<gene>
    <name evidence="1" type="ORF">HD597_000275</name>
</gene>
<evidence type="ECO:0000313" key="1">
    <source>
        <dbReference type="EMBL" id="MCP2353255.1"/>
    </source>
</evidence>
<keyword evidence="2" id="KW-1185">Reference proteome</keyword>
<protein>
    <submittedName>
        <fullName evidence="1">Uncharacterized protein</fullName>
    </submittedName>
</protein>
<name>A0A9X2G906_9ACTN</name>
<dbReference type="Proteomes" id="UP001139648">
    <property type="component" value="Unassembled WGS sequence"/>
</dbReference>
<accession>A0A9X2G906</accession>
<dbReference type="AlphaFoldDB" id="A0A9X2G906"/>
<organism evidence="1 2">
    <name type="scientific">Nonomuraea thailandensis</name>
    <dbReference type="NCBI Taxonomy" id="1188745"/>
    <lineage>
        <taxon>Bacteria</taxon>
        <taxon>Bacillati</taxon>
        <taxon>Actinomycetota</taxon>
        <taxon>Actinomycetes</taxon>
        <taxon>Streptosporangiales</taxon>
        <taxon>Streptosporangiaceae</taxon>
        <taxon>Nonomuraea</taxon>
    </lineage>
</organism>
<proteinExistence type="predicted"/>